<dbReference type="GO" id="GO:0030643">
    <property type="term" value="P:intracellular phosphate ion homeostasis"/>
    <property type="evidence" value="ECO:0007669"/>
    <property type="project" value="InterPro"/>
</dbReference>
<feature type="domain" description="PhoU" evidence="1">
    <location>
        <begin position="22"/>
        <end position="104"/>
    </location>
</feature>
<dbReference type="PANTHER" id="PTHR42930">
    <property type="entry name" value="PHOSPHATE-SPECIFIC TRANSPORT SYSTEM ACCESSORY PROTEIN PHOU"/>
    <property type="match status" value="1"/>
</dbReference>
<protein>
    <recommendedName>
        <fullName evidence="1">PhoU domain-containing protein</fullName>
    </recommendedName>
</protein>
<proteinExistence type="predicted"/>
<feature type="domain" description="PhoU" evidence="1">
    <location>
        <begin position="119"/>
        <end position="200"/>
    </location>
</feature>
<dbReference type="STRING" id="476652.DEAC_c09220"/>
<dbReference type="Pfam" id="PF01895">
    <property type="entry name" value="PhoU"/>
    <property type="match status" value="2"/>
</dbReference>
<evidence type="ECO:0000313" key="3">
    <source>
        <dbReference type="Proteomes" id="UP000036356"/>
    </source>
</evidence>
<accession>A0A0J1FVJ1</accession>
<dbReference type="PANTHER" id="PTHR42930:SF3">
    <property type="entry name" value="PHOSPHATE-SPECIFIC TRANSPORT SYSTEM ACCESSORY PROTEIN PHOU"/>
    <property type="match status" value="1"/>
</dbReference>
<comment type="caution">
    <text evidence="2">The sequence shown here is derived from an EMBL/GenBank/DDBJ whole genome shotgun (WGS) entry which is preliminary data.</text>
</comment>
<evidence type="ECO:0000259" key="1">
    <source>
        <dbReference type="Pfam" id="PF01895"/>
    </source>
</evidence>
<dbReference type="EMBL" id="LDZY01000003">
    <property type="protein sequence ID" value="KLU66988.1"/>
    <property type="molecule type" value="Genomic_DNA"/>
</dbReference>
<dbReference type="AlphaFoldDB" id="A0A0J1FVJ1"/>
<dbReference type="Proteomes" id="UP000036356">
    <property type="component" value="Unassembled WGS sequence"/>
</dbReference>
<dbReference type="InterPro" id="IPR028366">
    <property type="entry name" value="PhoU"/>
</dbReference>
<organism evidence="2 3">
    <name type="scientific">Desulfosporosinus acididurans</name>
    <dbReference type="NCBI Taxonomy" id="476652"/>
    <lineage>
        <taxon>Bacteria</taxon>
        <taxon>Bacillati</taxon>
        <taxon>Bacillota</taxon>
        <taxon>Clostridia</taxon>
        <taxon>Eubacteriales</taxon>
        <taxon>Desulfitobacteriaceae</taxon>
        <taxon>Desulfosporosinus</taxon>
    </lineage>
</organism>
<dbReference type="PATRIC" id="fig|476652.3.peg.948"/>
<keyword evidence="3" id="KW-1185">Reference proteome</keyword>
<dbReference type="InterPro" id="IPR026022">
    <property type="entry name" value="PhoU_dom"/>
</dbReference>
<sequence>MGAFRTSGYDKVLMNLPVMTIELAEAVQKQISLAIETLANKAITQDWEQCDDIIDQMRDNIINRCLYIMSLQQLRSQDLRWILGFQRIAQELERVADYACDITELSDLKPDRNWFEDVLQMAKHLLEMMEYTVNVLKGEKEYTEDLADQDDLLDEAYHRLKTALAKGNLTKSDEGQLGISILVARTLERMGDHIVNVAETLFYIKTGKKRLDAEIS</sequence>
<reference evidence="2 3" key="1">
    <citation type="submission" date="2015-06" db="EMBL/GenBank/DDBJ databases">
        <title>Draft genome of the moderately acidophilic sulfate reducer Candidatus Desulfosporosinus acididurans strain M1.</title>
        <authorList>
            <person name="Poehlein A."/>
            <person name="Petzsch P."/>
            <person name="Johnson B.D."/>
            <person name="Schloemann M."/>
            <person name="Daniel R."/>
            <person name="Muehling M."/>
        </authorList>
    </citation>
    <scope>NUCLEOTIDE SEQUENCE [LARGE SCALE GENOMIC DNA]</scope>
    <source>
        <strain evidence="2 3">M1</strain>
    </source>
</reference>
<name>A0A0J1FVJ1_9FIRM</name>
<dbReference type="Gene3D" id="1.20.58.220">
    <property type="entry name" value="Phosphate transport system protein phou homolog 2, domain 2"/>
    <property type="match status" value="1"/>
</dbReference>
<dbReference type="GO" id="GO:0045936">
    <property type="term" value="P:negative regulation of phosphate metabolic process"/>
    <property type="evidence" value="ECO:0007669"/>
    <property type="project" value="InterPro"/>
</dbReference>
<dbReference type="SUPFAM" id="SSF109755">
    <property type="entry name" value="PhoU-like"/>
    <property type="match status" value="1"/>
</dbReference>
<evidence type="ECO:0000313" key="2">
    <source>
        <dbReference type="EMBL" id="KLU66988.1"/>
    </source>
</evidence>
<dbReference type="InterPro" id="IPR038078">
    <property type="entry name" value="PhoU-like_sf"/>
</dbReference>
<gene>
    <name evidence="2" type="ORF">DEAC_c09220</name>
</gene>
<dbReference type="RefSeq" id="WP_047808841.1">
    <property type="nucleotide sequence ID" value="NZ_LDZY01000003.1"/>
</dbReference>